<reference evidence="21" key="1">
    <citation type="submission" date="2025-08" db="UniProtKB">
        <authorList>
            <consortium name="RefSeq"/>
        </authorList>
    </citation>
    <scope>IDENTIFICATION</scope>
    <source>
        <tissue evidence="21">Muscle</tissue>
    </source>
</reference>
<keyword evidence="5 14" id="KW-0645">Protease</keyword>
<evidence type="ECO:0000256" key="13">
    <source>
        <dbReference type="ARBA" id="ARBA00025832"/>
    </source>
</evidence>
<evidence type="ECO:0000256" key="5">
    <source>
        <dbReference type="ARBA" id="ARBA00022670"/>
    </source>
</evidence>
<feature type="domain" description="Peptidase S1" evidence="19">
    <location>
        <begin position="43"/>
        <end position="291"/>
    </location>
</feature>
<dbReference type="FunFam" id="2.40.10.10:FF:000002">
    <property type="entry name" value="Transmembrane protease serine"/>
    <property type="match status" value="1"/>
</dbReference>
<keyword evidence="6 18" id="KW-0732">Signal</keyword>
<dbReference type="PROSITE" id="PS50240">
    <property type="entry name" value="TRYPSIN_DOM"/>
    <property type="match status" value="1"/>
</dbReference>
<comment type="subunit">
    <text evidence="13">Heavy chain (catalytic) and a light chain linked by two disulfide bonds. Forms a heterodimer with SERPINA5.</text>
</comment>
<evidence type="ECO:0000256" key="6">
    <source>
        <dbReference type="ARBA" id="ARBA00022729"/>
    </source>
</evidence>
<evidence type="ECO:0000256" key="9">
    <source>
        <dbReference type="ARBA" id="ARBA00023145"/>
    </source>
</evidence>
<dbReference type="PANTHER" id="PTHR24252">
    <property type="entry name" value="ACROSIN-RELATED"/>
    <property type="match status" value="1"/>
</dbReference>
<protein>
    <recommendedName>
        <fullName evidence="4 14">Acrosin</fullName>
        <ecNumber evidence="3 14">3.4.21.10</ecNumber>
    </recommendedName>
</protein>
<evidence type="ECO:0000256" key="2">
    <source>
        <dbReference type="ARBA" id="ARBA00003042"/>
    </source>
</evidence>
<dbReference type="GeneID" id="109396613"/>
<evidence type="ECO:0000256" key="1">
    <source>
        <dbReference type="ARBA" id="ARBA00001656"/>
    </source>
</evidence>
<evidence type="ECO:0000313" key="21">
    <source>
        <dbReference type="RefSeq" id="XP_019524094.1"/>
    </source>
</evidence>
<feature type="compositionally biased region" description="Pro residues" evidence="17">
    <location>
        <begin position="330"/>
        <end position="366"/>
    </location>
</feature>
<evidence type="ECO:0000256" key="8">
    <source>
        <dbReference type="ARBA" id="ARBA00022825"/>
    </source>
</evidence>
<dbReference type="InterPro" id="IPR033116">
    <property type="entry name" value="TRYPSIN_SER"/>
</dbReference>
<evidence type="ECO:0000256" key="12">
    <source>
        <dbReference type="ARBA" id="ARBA00024195"/>
    </source>
</evidence>
<dbReference type="PRINTS" id="PR00722">
    <property type="entry name" value="CHYMOTRYPSIN"/>
</dbReference>
<feature type="disulfide bond" evidence="16">
    <location>
        <begin position="74"/>
        <end position="90"/>
    </location>
</feature>
<evidence type="ECO:0000256" key="14">
    <source>
        <dbReference type="PIRNR" id="PIRNR001141"/>
    </source>
</evidence>
<dbReference type="Gene3D" id="2.40.10.10">
    <property type="entry name" value="Trypsin-like serine proteases"/>
    <property type="match status" value="2"/>
</dbReference>
<dbReference type="KEGG" id="hai:109396613"/>
<keyword evidence="8 14" id="KW-0720">Serine protease</keyword>
<comment type="similarity">
    <text evidence="12">Belongs to the peptidase S1 family. CLIP subfamily.</text>
</comment>
<comment type="function">
    <text evidence="2 14">Acrosin is the major protease of mammalian spermatozoa. It is a serine protease of trypsin-like cleavage specificity, it is synthesized in a zymogen form, proacrosin and stored in the acrosome.</text>
</comment>
<evidence type="ECO:0000256" key="18">
    <source>
        <dbReference type="SAM" id="SignalP"/>
    </source>
</evidence>
<keyword evidence="20" id="KW-1185">Reference proteome</keyword>
<feature type="disulfide bond" evidence="16">
    <location>
        <begin position="178"/>
        <end position="247"/>
    </location>
</feature>
<dbReference type="GO" id="GO:0006508">
    <property type="term" value="P:proteolysis"/>
    <property type="evidence" value="ECO:0007669"/>
    <property type="project" value="UniProtKB-KW"/>
</dbReference>
<keyword evidence="11" id="KW-0325">Glycoprotein</keyword>
<feature type="disulfide bond" evidence="16">
    <location>
        <begin position="237"/>
        <end position="267"/>
    </location>
</feature>
<feature type="active site" description="Charge relay system" evidence="15">
    <location>
        <position position="89"/>
    </location>
</feature>
<evidence type="ECO:0000256" key="7">
    <source>
        <dbReference type="ARBA" id="ARBA00022801"/>
    </source>
</evidence>
<dbReference type="Pfam" id="PF00089">
    <property type="entry name" value="Trypsin"/>
    <property type="match status" value="1"/>
</dbReference>
<dbReference type="PANTHER" id="PTHR24252:SF8">
    <property type="entry name" value="ACROSIN"/>
    <property type="match status" value="1"/>
</dbReference>
<sequence length="428" mass="46790">MVEMLPTAVLLVLTVSVVAKENTTCDGPCGIRFRQSPQGAMRIVGGQAAAHGAWPWMVSLQVFTYHNNRRYHACGGTLLNAHWLLTAAHCFRNKKKVYDWRLIFGAREVEYGSNKPVKAPAQERYVEKIVIHERYTAGLEANDIALLKITPPIVCGHVTGPGCLPQFRAGPPRVPQTCWVAGWGFLKENDYRTSPVLQEARVELIDLDLCNSTQWYSGRIRSTNVCAGYPEGKVDTCQGDSGGPLMCRDSGENAYVVVGVTSWGVGCARAKRPGVYTSTWPYLNWIASKIGSSALQRVQLSTPSPPTAAAPARLPSVNPSLHPPWYFQGPPQPPSLRPPAPRPRPRPPAPPPSAPAPPASTKPPQVPSFAKRLQQLIEALRGKALYNGRGSYETESADLTELTTSSSSDPTVNRPHELFTLQGKKKMK</sequence>
<evidence type="ECO:0000256" key="10">
    <source>
        <dbReference type="ARBA" id="ARBA00023157"/>
    </source>
</evidence>
<evidence type="ECO:0000313" key="20">
    <source>
        <dbReference type="Proteomes" id="UP000694851"/>
    </source>
</evidence>
<feature type="region of interest" description="Disordered" evidence="17">
    <location>
        <begin position="301"/>
        <end position="369"/>
    </location>
</feature>
<dbReference type="InterPro" id="IPR009003">
    <property type="entry name" value="Peptidase_S1_PA"/>
</dbReference>
<dbReference type="PROSITE" id="PS00134">
    <property type="entry name" value="TRYPSIN_HIS"/>
    <property type="match status" value="1"/>
</dbReference>
<comment type="catalytic activity">
    <reaction evidence="1 14">
        <text>Preferential cleavage: Arg-|-Xaa, Lys-|-Xaa.</text>
        <dbReference type="EC" id="3.4.21.10"/>
    </reaction>
</comment>
<dbReference type="PROSITE" id="PS00135">
    <property type="entry name" value="TRYPSIN_SER"/>
    <property type="match status" value="1"/>
</dbReference>
<evidence type="ECO:0000256" key="17">
    <source>
        <dbReference type="SAM" id="MobiDB-lite"/>
    </source>
</evidence>
<keyword evidence="10" id="KW-1015">Disulfide bond</keyword>
<organism evidence="20 21">
    <name type="scientific">Hipposideros armiger</name>
    <name type="common">Great Himalayan leaf-nosed bat</name>
    <dbReference type="NCBI Taxonomy" id="186990"/>
    <lineage>
        <taxon>Eukaryota</taxon>
        <taxon>Metazoa</taxon>
        <taxon>Chordata</taxon>
        <taxon>Craniata</taxon>
        <taxon>Vertebrata</taxon>
        <taxon>Euteleostomi</taxon>
        <taxon>Mammalia</taxon>
        <taxon>Eutheria</taxon>
        <taxon>Laurasiatheria</taxon>
        <taxon>Chiroptera</taxon>
        <taxon>Yinpterochiroptera</taxon>
        <taxon>Rhinolophoidea</taxon>
        <taxon>Hipposideridae</taxon>
        <taxon>Hipposideros</taxon>
    </lineage>
</organism>
<dbReference type="EC" id="3.4.21.10" evidence="3 14"/>
<dbReference type="InterPro" id="IPR012267">
    <property type="entry name" value="Pept_S1A_acrosin"/>
</dbReference>
<dbReference type="CTD" id="49"/>
<evidence type="ECO:0000256" key="3">
    <source>
        <dbReference type="ARBA" id="ARBA00012050"/>
    </source>
</evidence>
<dbReference type="GO" id="GO:0001669">
    <property type="term" value="C:acrosomal vesicle"/>
    <property type="evidence" value="ECO:0007669"/>
    <property type="project" value="InterPro"/>
</dbReference>
<proteinExistence type="inferred from homology"/>
<dbReference type="SMART" id="SM00020">
    <property type="entry name" value="Tryp_SPc"/>
    <property type="match status" value="1"/>
</dbReference>
<feature type="chain" id="PRO_5034464343" description="Acrosin" evidence="18">
    <location>
        <begin position="20"/>
        <end position="428"/>
    </location>
</feature>
<evidence type="ECO:0000256" key="4">
    <source>
        <dbReference type="ARBA" id="ARBA00017161"/>
    </source>
</evidence>
<dbReference type="OrthoDB" id="6339452at2759"/>
<gene>
    <name evidence="21" type="primary">ACR</name>
</gene>
<dbReference type="InterPro" id="IPR001314">
    <property type="entry name" value="Peptidase_S1A"/>
</dbReference>
<accession>A0A8B7TG64</accession>
<dbReference type="GO" id="GO:0004252">
    <property type="term" value="F:serine-type endopeptidase activity"/>
    <property type="evidence" value="ECO:0007669"/>
    <property type="project" value="UniProtKB-EC"/>
</dbReference>
<dbReference type="InterPro" id="IPR001254">
    <property type="entry name" value="Trypsin_dom"/>
</dbReference>
<evidence type="ECO:0000256" key="16">
    <source>
        <dbReference type="PIRSR" id="PIRSR001141-2"/>
    </source>
</evidence>
<feature type="compositionally biased region" description="Low complexity" evidence="17">
    <location>
        <begin position="393"/>
        <end position="411"/>
    </location>
</feature>
<evidence type="ECO:0000256" key="11">
    <source>
        <dbReference type="ARBA" id="ARBA00023180"/>
    </source>
</evidence>
<feature type="disulfide bond" evidence="16">
    <location>
        <begin position="210"/>
        <end position="226"/>
    </location>
</feature>
<dbReference type="AlphaFoldDB" id="A0A8B7TG64"/>
<dbReference type="SUPFAM" id="SSF50494">
    <property type="entry name" value="Trypsin-like serine proteases"/>
    <property type="match status" value="1"/>
</dbReference>
<feature type="disulfide bond" description="Interchain (between light and heavy chains)" evidence="16">
    <location>
        <begin position="29"/>
        <end position="163"/>
    </location>
</feature>
<feature type="region of interest" description="Disordered" evidence="17">
    <location>
        <begin position="383"/>
        <end position="428"/>
    </location>
</feature>
<evidence type="ECO:0000256" key="15">
    <source>
        <dbReference type="PIRSR" id="PIRSR001141-1"/>
    </source>
</evidence>
<feature type="active site" description="Charge relay system" evidence="15">
    <location>
        <position position="143"/>
    </location>
</feature>
<feature type="signal peptide" evidence="18">
    <location>
        <begin position="1"/>
        <end position="19"/>
    </location>
</feature>
<dbReference type="Proteomes" id="UP000694851">
    <property type="component" value="Unplaced"/>
</dbReference>
<dbReference type="RefSeq" id="XP_019524094.1">
    <property type="nucleotide sequence ID" value="XM_019668549.1"/>
</dbReference>
<dbReference type="FunFam" id="2.40.10.10:FF:000060">
    <property type="entry name" value="Acrosin"/>
    <property type="match status" value="1"/>
</dbReference>
<dbReference type="CDD" id="cd00190">
    <property type="entry name" value="Tryp_SPc"/>
    <property type="match status" value="1"/>
</dbReference>
<dbReference type="InterPro" id="IPR043504">
    <property type="entry name" value="Peptidase_S1_PA_chymotrypsin"/>
</dbReference>
<dbReference type="PIRSF" id="PIRSF001141">
    <property type="entry name" value="Acrosin"/>
    <property type="match status" value="1"/>
</dbReference>
<dbReference type="GO" id="GO:0007340">
    <property type="term" value="P:acrosome reaction"/>
    <property type="evidence" value="ECO:0007669"/>
    <property type="project" value="TreeGrafter"/>
</dbReference>
<name>A0A8B7TG64_HIPAR</name>
<keyword evidence="9" id="KW-0865">Zymogen</keyword>
<dbReference type="InterPro" id="IPR018114">
    <property type="entry name" value="TRYPSIN_HIS"/>
</dbReference>
<feature type="disulfide bond" description="Interchain (between light and heavy chains)" evidence="16">
    <location>
        <begin position="25"/>
        <end position="155"/>
    </location>
</feature>
<keyword evidence="7 14" id="KW-0378">Hydrolase</keyword>
<feature type="active site" description="Charge relay system" evidence="15">
    <location>
        <position position="241"/>
    </location>
</feature>
<evidence type="ECO:0000259" key="19">
    <source>
        <dbReference type="PROSITE" id="PS50240"/>
    </source>
</evidence>